<dbReference type="EMBL" id="QGKX02001347">
    <property type="protein sequence ID" value="KAF3525626.1"/>
    <property type="molecule type" value="Genomic_DNA"/>
</dbReference>
<dbReference type="Proteomes" id="UP000712600">
    <property type="component" value="Unassembled WGS sequence"/>
</dbReference>
<gene>
    <name evidence="2" type="ORF">F2Q69_00047841</name>
</gene>
<reference evidence="2" key="1">
    <citation type="submission" date="2019-12" db="EMBL/GenBank/DDBJ databases">
        <title>Genome sequencing and annotation of Brassica cretica.</title>
        <authorList>
            <person name="Studholme D.J."/>
            <person name="Sarris P."/>
        </authorList>
    </citation>
    <scope>NUCLEOTIDE SEQUENCE</scope>
    <source>
        <strain evidence="2">PFS-109/04</strain>
        <tissue evidence="2">Leaf</tissue>
    </source>
</reference>
<accession>A0A8S9Q4Q1</accession>
<sequence length="222" mass="24188">MSSSFSMVSLKNIHNLWMCFATFSFLLLRVLPVGTLSSSIGSSPSSEGVQTASGGYSEGAGGCRSMAASECRSMEDSTCRSIEHQSQGLQPPEHLSSDLLHYADDPPGHAGLHYCLVQVSKAQPCLAAQYRSMSGMEYRSMSDEGCWSTEGECCRSTVVSEYRSTELVSGSTVVKQNRATHKWCCRSMRSALPCGSNVPNLQDLVRIAIEFPCCSWYCWACT</sequence>
<proteinExistence type="predicted"/>
<evidence type="ECO:0000313" key="2">
    <source>
        <dbReference type="EMBL" id="KAF3525626.1"/>
    </source>
</evidence>
<feature type="region of interest" description="Disordered" evidence="1">
    <location>
        <begin position="39"/>
        <end position="60"/>
    </location>
</feature>
<dbReference type="AlphaFoldDB" id="A0A8S9Q4Q1"/>
<evidence type="ECO:0000313" key="3">
    <source>
        <dbReference type="Proteomes" id="UP000712600"/>
    </source>
</evidence>
<protein>
    <submittedName>
        <fullName evidence="2">Uncharacterized protein</fullName>
    </submittedName>
</protein>
<comment type="caution">
    <text evidence="2">The sequence shown here is derived from an EMBL/GenBank/DDBJ whole genome shotgun (WGS) entry which is preliminary data.</text>
</comment>
<name>A0A8S9Q4Q1_BRACR</name>
<evidence type="ECO:0000256" key="1">
    <source>
        <dbReference type="SAM" id="MobiDB-lite"/>
    </source>
</evidence>
<organism evidence="2 3">
    <name type="scientific">Brassica cretica</name>
    <name type="common">Mustard</name>
    <dbReference type="NCBI Taxonomy" id="69181"/>
    <lineage>
        <taxon>Eukaryota</taxon>
        <taxon>Viridiplantae</taxon>
        <taxon>Streptophyta</taxon>
        <taxon>Embryophyta</taxon>
        <taxon>Tracheophyta</taxon>
        <taxon>Spermatophyta</taxon>
        <taxon>Magnoliopsida</taxon>
        <taxon>eudicotyledons</taxon>
        <taxon>Gunneridae</taxon>
        <taxon>Pentapetalae</taxon>
        <taxon>rosids</taxon>
        <taxon>malvids</taxon>
        <taxon>Brassicales</taxon>
        <taxon>Brassicaceae</taxon>
        <taxon>Brassiceae</taxon>
        <taxon>Brassica</taxon>
    </lineage>
</organism>